<feature type="domain" description="PARP catalytic" evidence="2">
    <location>
        <begin position="1"/>
        <end position="158"/>
    </location>
</feature>
<accession>A0A1W0A0S1</accession>
<keyword evidence="1" id="KW-0328">Glycosyltransferase</keyword>
<dbReference type="PANTHER" id="PTHR13244:SF7">
    <property type="entry name" value="ZINC FINGER MYND DOMAIN-CONTAINING PROTEIN 10"/>
    <property type="match status" value="1"/>
</dbReference>
<dbReference type="InterPro" id="IPR052298">
    <property type="entry name" value="ZMYND10"/>
</dbReference>
<protein>
    <recommendedName>
        <fullName evidence="1">Poly [ADP-ribose] polymerase</fullName>
        <shortName evidence="1">PARP</shortName>
        <ecNumber evidence="1">2.4.2.-</ecNumber>
    </recommendedName>
</protein>
<dbReference type="PROSITE" id="PS51059">
    <property type="entry name" value="PARP_CATALYTIC"/>
    <property type="match status" value="1"/>
</dbReference>
<dbReference type="Pfam" id="PF00644">
    <property type="entry name" value="PARP"/>
    <property type="match status" value="1"/>
</dbReference>
<dbReference type="EMBL" id="JNBS01000743">
    <property type="protein sequence ID" value="OQS03866.1"/>
    <property type="molecule type" value="Genomic_DNA"/>
</dbReference>
<evidence type="ECO:0000313" key="3">
    <source>
        <dbReference type="EMBL" id="OQS03866.1"/>
    </source>
</evidence>
<organism evidence="3 4">
    <name type="scientific">Thraustotheca clavata</name>
    <dbReference type="NCBI Taxonomy" id="74557"/>
    <lineage>
        <taxon>Eukaryota</taxon>
        <taxon>Sar</taxon>
        <taxon>Stramenopiles</taxon>
        <taxon>Oomycota</taxon>
        <taxon>Saprolegniomycetes</taxon>
        <taxon>Saprolegniales</taxon>
        <taxon>Achlyaceae</taxon>
        <taxon>Thraustotheca</taxon>
    </lineage>
</organism>
<dbReference type="PANTHER" id="PTHR13244">
    <property type="entry name" value="ZINC FINGER MYND DOMAIN CONTAINING PROTEIN 10"/>
    <property type="match status" value="1"/>
</dbReference>
<keyword evidence="1" id="KW-0808">Transferase</keyword>
<dbReference type="AlphaFoldDB" id="A0A1W0A0S1"/>
<comment type="caution">
    <text evidence="3">The sequence shown here is derived from an EMBL/GenBank/DDBJ whole genome shotgun (WGS) entry which is preliminary data.</text>
</comment>
<keyword evidence="1" id="KW-0520">NAD</keyword>
<dbReference type="GO" id="GO:0003950">
    <property type="term" value="F:NAD+ poly-ADP-ribosyltransferase activity"/>
    <property type="evidence" value="ECO:0007669"/>
    <property type="project" value="UniProtKB-UniRule"/>
</dbReference>
<evidence type="ECO:0000256" key="1">
    <source>
        <dbReference type="RuleBase" id="RU362114"/>
    </source>
</evidence>
<dbReference type="SUPFAM" id="SSF56399">
    <property type="entry name" value="ADP-ribosylation"/>
    <property type="match status" value="1"/>
</dbReference>
<dbReference type="Proteomes" id="UP000243217">
    <property type="component" value="Unassembled WGS sequence"/>
</dbReference>
<evidence type="ECO:0000313" key="4">
    <source>
        <dbReference type="Proteomes" id="UP000243217"/>
    </source>
</evidence>
<name>A0A1W0A0S1_9STRA</name>
<dbReference type="EC" id="2.4.2.-" evidence="1"/>
<feature type="non-terminal residue" evidence="3">
    <location>
        <position position="1"/>
    </location>
</feature>
<dbReference type="InterPro" id="IPR012317">
    <property type="entry name" value="Poly(ADP-ribose)pol_cat_dom"/>
</dbReference>
<sequence length="765" mass="87534">LLWHGSRLANIASILTKGLRIAPPEAPSTGYMFGKGVYFADVASKSANYCWATTKQTKGVLMLTEVALGKPHKVLEAEEFNYESVKAKGCESIFGVGRMTPSTETHLVKSGVRMPKGTLESTDAEGTLLYNEYVVYRTEQIKIRYVVTVHFDFPFMLSKCCNLSNSRKCSFCTFADEVHTFRDAFINLSCSLDGIAYMIMPHEAELLVEQINLIELDTLASKEWMKYHGDVEKLNLQAHQSAKQKADNFVVEALLTFKKLDILVRNLLSIELWKEKVFPCMNDLTDTASLRTYFVLYHEAVLCNLLEVAFYHEHVLESMDDDVFLEVIDYAMRKITWLLSTPRDVFKNKTAFHKSGQDVVKLLDSATRREELDRQRLEIEFRIAIQCVTIMRYICERVKILPLNLLTRLLDKHDVLLSFVALIENPPWTFKSTTNDGETQWKKFFEQKWSVVEPCDLLQLTTTEAQLWIGVYFLLCSKESRDQYQLTSFRKNELLRIRKYLNDVLLDQLPLLTDVQRFLDELAIVQIPHTQILSQTRLVMEAMPVLRSALLRKYKNDFAGLGNQFLTACNQLNRQDDMQCLAEVYNMHGIEELLDGEPAPQEIEKPSSPSEQPKLDDPILLHRPNQVQITLSAPISQKIVEIGVDQEVHFECKVLLESEKVVDTPQGPYFRFTLEKSMSSTKVPLHACIDASISFTNDTKTRLICSNISLEEPLNDRNLVAWRQAGTLDEGNGILQVQFKWSADDECYYVGSLFLSVPGTPSNQW</sequence>
<gene>
    <name evidence="3" type="ORF">THRCLA_03849</name>
</gene>
<keyword evidence="4" id="KW-1185">Reference proteome</keyword>
<dbReference type="STRING" id="74557.A0A1W0A0S1"/>
<dbReference type="GO" id="GO:0005737">
    <property type="term" value="C:cytoplasm"/>
    <property type="evidence" value="ECO:0007669"/>
    <property type="project" value="TreeGrafter"/>
</dbReference>
<evidence type="ECO:0000259" key="2">
    <source>
        <dbReference type="PROSITE" id="PS51059"/>
    </source>
</evidence>
<dbReference type="Gene3D" id="3.90.228.10">
    <property type="match status" value="1"/>
</dbReference>
<proteinExistence type="predicted"/>
<dbReference type="OrthoDB" id="432970at2759"/>
<reference evidence="3 4" key="1">
    <citation type="journal article" date="2014" name="Genome Biol. Evol.">
        <title>The secreted proteins of Achlya hypogyna and Thraustotheca clavata identify the ancestral oomycete secretome and reveal gene acquisitions by horizontal gene transfer.</title>
        <authorList>
            <person name="Misner I."/>
            <person name="Blouin N."/>
            <person name="Leonard G."/>
            <person name="Richards T.A."/>
            <person name="Lane C.E."/>
        </authorList>
    </citation>
    <scope>NUCLEOTIDE SEQUENCE [LARGE SCALE GENOMIC DNA]</scope>
    <source>
        <strain evidence="3 4">ATCC 34112</strain>
    </source>
</reference>